<dbReference type="EMBL" id="JBJXBP010000006">
    <property type="protein sequence ID" value="KAL3824266.1"/>
    <property type="molecule type" value="Genomic_DNA"/>
</dbReference>
<dbReference type="InterPro" id="IPR028364">
    <property type="entry name" value="Ribosomal_uL1/biogenesis"/>
</dbReference>
<evidence type="ECO:0000313" key="1">
    <source>
        <dbReference type="EMBL" id="KAL3824266.1"/>
    </source>
</evidence>
<dbReference type="SUPFAM" id="SSF56808">
    <property type="entry name" value="Ribosomal protein L1"/>
    <property type="match status" value="1"/>
</dbReference>
<accession>A0ABD3SIQ0</accession>
<dbReference type="InterPro" id="IPR016095">
    <property type="entry name" value="Ribosomal_uL1_3-a/b-sand"/>
</dbReference>
<evidence type="ECO:0000313" key="2">
    <source>
        <dbReference type="Proteomes" id="UP001634393"/>
    </source>
</evidence>
<gene>
    <name evidence="1" type="ORF">ACJIZ3_020295</name>
</gene>
<name>A0ABD3SIQ0_9LAMI</name>
<proteinExistence type="predicted"/>
<dbReference type="CDD" id="cd00403">
    <property type="entry name" value="Ribosomal_L1"/>
    <property type="match status" value="1"/>
</dbReference>
<evidence type="ECO:0008006" key="3">
    <source>
        <dbReference type="Google" id="ProtNLM"/>
    </source>
</evidence>
<dbReference type="InterPro" id="IPR023674">
    <property type="entry name" value="Ribosomal_uL1-like"/>
</dbReference>
<dbReference type="AlphaFoldDB" id="A0ABD3SIQ0"/>
<dbReference type="Pfam" id="PF00687">
    <property type="entry name" value="Ribosomal_L1"/>
    <property type="match status" value="1"/>
</dbReference>
<dbReference type="Gene3D" id="3.40.50.790">
    <property type="match status" value="1"/>
</dbReference>
<dbReference type="Proteomes" id="UP001634393">
    <property type="component" value="Unassembled WGS sequence"/>
</dbReference>
<protein>
    <recommendedName>
        <fullName evidence="3">Ribosomal protein L1</fullName>
    </recommendedName>
</protein>
<organism evidence="1 2">
    <name type="scientific">Penstemon smallii</name>
    <dbReference type="NCBI Taxonomy" id="265156"/>
    <lineage>
        <taxon>Eukaryota</taxon>
        <taxon>Viridiplantae</taxon>
        <taxon>Streptophyta</taxon>
        <taxon>Embryophyta</taxon>
        <taxon>Tracheophyta</taxon>
        <taxon>Spermatophyta</taxon>
        <taxon>Magnoliopsida</taxon>
        <taxon>eudicotyledons</taxon>
        <taxon>Gunneridae</taxon>
        <taxon>Pentapetalae</taxon>
        <taxon>asterids</taxon>
        <taxon>lamiids</taxon>
        <taxon>Lamiales</taxon>
        <taxon>Plantaginaceae</taxon>
        <taxon>Cheloneae</taxon>
        <taxon>Penstemon</taxon>
    </lineage>
</organism>
<keyword evidence="2" id="KW-1185">Reference proteome</keyword>
<sequence>MADRISEEAVRKAVNALLKWKTKLQPQSHHQYEEDGEAKAEAEAEAESDDSIYLSLTLKKAPPQQLTLTPHRIPLRHSLLPKTHSQLNFCLIVDGKKIKSEAAHKILKNQNFPFTLKVMKLSKIKSDYKSFETKKKLHDSFDLFFAAKGVVPFLPMVLGKVFYSKKRKVPVTVDLKADGSNWKEEIERASNSSLLFLSSGTCSAVRVGKWGVTEGQEIVENVFEAIDGVLDIPIPKKWGGVRCFHLKFSDSLALPIYEHQPTALLVGEKRKRTV</sequence>
<comment type="caution">
    <text evidence="1">The sequence shown here is derived from an EMBL/GenBank/DDBJ whole genome shotgun (WGS) entry which is preliminary data.</text>
</comment>
<reference evidence="1 2" key="1">
    <citation type="submission" date="2024-12" db="EMBL/GenBank/DDBJ databases">
        <title>The unique morphological basis and parallel evolutionary history of personate flowers in Penstemon.</title>
        <authorList>
            <person name="Depatie T.H."/>
            <person name="Wessinger C.A."/>
        </authorList>
    </citation>
    <scope>NUCLEOTIDE SEQUENCE [LARGE SCALE GENOMIC DNA]</scope>
    <source>
        <strain evidence="1">WTNN_2</strain>
        <tissue evidence="1">Leaf</tissue>
    </source>
</reference>